<keyword evidence="2" id="KW-1185">Reference proteome</keyword>
<protein>
    <submittedName>
        <fullName evidence="1">Uncharacterized protein</fullName>
    </submittedName>
</protein>
<reference evidence="1 2" key="1">
    <citation type="submission" date="2017-06" db="EMBL/GenBank/DDBJ databases">
        <title>A platform for efficient transgenesis in Macrostomum lignano, a flatworm model organism for stem cell research.</title>
        <authorList>
            <person name="Berezikov E."/>
        </authorList>
    </citation>
    <scope>NUCLEOTIDE SEQUENCE [LARGE SCALE GENOMIC DNA]</scope>
    <source>
        <strain evidence="1">DV1</strain>
        <tissue evidence="1">Whole organism</tissue>
    </source>
</reference>
<comment type="caution">
    <text evidence="1">The sequence shown here is derived from an EMBL/GenBank/DDBJ whole genome shotgun (WGS) entry which is preliminary data.</text>
</comment>
<dbReference type="EMBL" id="NIVC01001862">
    <property type="protein sequence ID" value="PAA63225.1"/>
    <property type="molecule type" value="Genomic_DNA"/>
</dbReference>
<sequence>MADREDVSDMFDEMQDQLMECRHQTLKKLDDEIEKLQSDAQSLEPVESLLVEIENKTNASDRMKSQFQSLMTLHYSLENLQVDEHWQPSINSTVERVRLLSCDIFKAVNSATNPVNFECPHPIVKEIEHDTNFELIRIESCTRTEGFHMKDGVISAQSCEGSSSLPRFCVVAFGYQGNSEQQDDTIVLFFDASVTENSKMRIGEWKIPSRKLASAHCNNAQQQFYLLFNNSDLIVTDLAGSVLHEVKSLQIEAPLRVTGCGSKIYILGSDSQLLCLSSETLEVQERSQVPMSVPDVVDVVALGRKLIFMTNNCVYFKVHGSNELFDLWSPPVSTLHNSLVCLTTLDHGFGLISIRNSEGHEWLYSLLHEAVVSTASTSFAASKSWISEDCFFLDRKHVHVHFKLNAKMLIEEEVPDTLIELQLRLDRLEEARKFFISENFAP</sequence>
<evidence type="ECO:0000313" key="2">
    <source>
        <dbReference type="Proteomes" id="UP000215902"/>
    </source>
</evidence>
<organism evidence="1 2">
    <name type="scientific">Macrostomum lignano</name>
    <dbReference type="NCBI Taxonomy" id="282301"/>
    <lineage>
        <taxon>Eukaryota</taxon>
        <taxon>Metazoa</taxon>
        <taxon>Spiralia</taxon>
        <taxon>Lophotrochozoa</taxon>
        <taxon>Platyhelminthes</taxon>
        <taxon>Rhabditophora</taxon>
        <taxon>Macrostomorpha</taxon>
        <taxon>Macrostomida</taxon>
        <taxon>Macrostomidae</taxon>
        <taxon>Macrostomum</taxon>
    </lineage>
</organism>
<dbReference type="AlphaFoldDB" id="A0A267ENW2"/>
<proteinExistence type="predicted"/>
<accession>A0A267ENW2</accession>
<gene>
    <name evidence="1" type="ORF">BOX15_Mlig032293g1</name>
</gene>
<name>A0A267ENW2_9PLAT</name>
<dbReference type="Proteomes" id="UP000215902">
    <property type="component" value="Unassembled WGS sequence"/>
</dbReference>
<evidence type="ECO:0000313" key="1">
    <source>
        <dbReference type="EMBL" id="PAA63225.1"/>
    </source>
</evidence>